<keyword evidence="7" id="KW-0862">Zinc</keyword>
<evidence type="ECO:0000256" key="3">
    <source>
        <dbReference type="ARBA" id="ARBA00022679"/>
    </source>
</evidence>
<dbReference type="EMBL" id="KK853134">
    <property type="protein sequence ID" value="KDR10834.1"/>
    <property type="molecule type" value="Genomic_DNA"/>
</dbReference>
<sequence length="155" mass="17401">MFSGKTTELIRRLKRYQIAKYKCLIIKYACDDRYSASDIVSHDRQSLAAVSARKITDFGFKVLEYDVIGIDEGQFFPDIVERCEEFANLGKIVIIAALDGTFQRVGFGNILNLIPLAENVVKLNAVCMICFREASFTKRIGSETKASNVTIQSLC</sequence>
<comment type="subunit">
    <text evidence="9">Homotetramer. Tetramerization from dimerization is induced by ATP and increases catalytic efficiency due to a high affinity for thymidine. Tetramerization is inhibited by phosphorylation at Ser-13. Interacts (via the KEN box) with FZR1.</text>
</comment>
<keyword evidence="15" id="KW-1185">Reference proteome</keyword>
<evidence type="ECO:0000256" key="12">
    <source>
        <dbReference type="RuleBase" id="RU000544"/>
    </source>
</evidence>
<dbReference type="PANTHER" id="PTHR11441">
    <property type="entry name" value="THYMIDINE KINASE"/>
    <property type="match status" value="1"/>
</dbReference>
<feature type="active site" description="Proton acceptor" evidence="11">
    <location>
        <position position="72"/>
    </location>
</feature>
<evidence type="ECO:0000256" key="4">
    <source>
        <dbReference type="ARBA" id="ARBA00022723"/>
    </source>
</evidence>
<evidence type="ECO:0000313" key="15">
    <source>
        <dbReference type="Proteomes" id="UP000027135"/>
    </source>
</evidence>
<evidence type="ECO:0000256" key="6">
    <source>
        <dbReference type="ARBA" id="ARBA00022777"/>
    </source>
</evidence>
<comment type="catalytic activity">
    <reaction evidence="10">
        <text>thymidine + ATP = dTMP + ADP + H(+)</text>
        <dbReference type="Rhea" id="RHEA:19129"/>
        <dbReference type="ChEBI" id="CHEBI:15378"/>
        <dbReference type="ChEBI" id="CHEBI:17748"/>
        <dbReference type="ChEBI" id="CHEBI:30616"/>
        <dbReference type="ChEBI" id="CHEBI:63528"/>
        <dbReference type="ChEBI" id="CHEBI:456216"/>
        <dbReference type="EC" id="2.7.1.21"/>
    </reaction>
    <physiologicalReaction direction="left-to-right" evidence="10">
        <dbReference type="Rhea" id="RHEA:19130"/>
    </physiologicalReaction>
</comment>
<evidence type="ECO:0000256" key="10">
    <source>
        <dbReference type="ARBA" id="ARBA00048113"/>
    </source>
</evidence>
<keyword evidence="8 12" id="KW-0067">ATP-binding</keyword>
<gene>
    <name evidence="14" type="ORF">L798_14816</name>
</gene>
<dbReference type="OMA" id="SCYFAND"/>
<dbReference type="PIRSF" id="PIRSF035805">
    <property type="entry name" value="TK_cell"/>
    <property type="match status" value="1"/>
</dbReference>
<evidence type="ECO:0000256" key="2">
    <source>
        <dbReference type="ARBA" id="ARBA00022634"/>
    </source>
</evidence>
<dbReference type="SUPFAM" id="SSF52540">
    <property type="entry name" value="P-loop containing nucleoside triphosphate hydrolases"/>
    <property type="match status" value="1"/>
</dbReference>
<dbReference type="GO" id="GO:0042802">
    <property type="term" value="F:identical protein binding"/>
    <property type="evidence" value="ECO:0007669"/>
    <property type="project" value="UniProtKB-ARBA"/>
</dbReference>
<dbReference type="Pfam" id="PF00265">
    <property type="entry name" value="TK"/>
    <property type="match status" value="1"/>
</dbReference>
<evidence type="ECO:0000256" key="8">
    <source>
        <dbReference type="ARBA" id="ARBA00022840"/>
    </source>
</evidence>
<dbReference type="InParanoid" id="A0A067QNC6"/>
<evidence type="ECO:0000256" key="9">
    <source>
        <dbReference type="ARBA" id="ARBA00046642"/>
    </source>
</evidence>
<keyword evidence="4" id="KW-0479">Metal-binding</keyword>
<dbReference type="GO" id="GO:0071897">
    <property type="term" value="P:DNA biosynthetic process"/>
    <property type="evidence" value="ECO:0007669"/>
    <property type="project" value="UniProtKB-KW"/>
</dbReference>
<protein>
    <recommendedName>
        <fullName evidence="12">Thymidine kinase</fullName>
        <ecNumber evidence="12">2.7.1.21</ecNumber>
    </recommendedName>
</protein>
<evidence type="ECO:0000256" key="5">
    <source>
        <dbReference type="ARBA" id="ARBA00022741"/>
    </source>
</evidence>
<evidence type="ECO:0000256" key="1">
    <source>
        <dbReference type="ARBA" id="ARBA00007587"/>
    </source>
</evidence>
<dbReference type="Proteomes" id="UP000027135">
    <property type="component" value="Unassembled WGS sequence"/>
</dbReference>
<reference evidence="14 15" key="1">
    <citation type="journal article" date="2014" name="Nat. Commun.">
        <title>Molecular traces of alternative social organization in a termite genome.</title>
        <authorList>
            <person name="Terrapon N."/>
            <person name="Li C."/>
            <person name="Robertson H.M."/>
            <person name="Ji L."/>
            <person name="Meng X."/>
            <person name="Booth W."/>
            <person name="Chen Z."/>
            <person name="Childers C.P."/>
            <person name="Glastad K.M."/>
            <person name="Gokhale K."/>
            <person name="Gowin J."/>
            <person name="Gronenberg W."/>
            <person name="Hermansen R.A."/>
            <person name="Hu H."/>
            <person name="Hunt B.G."/>
            <person name="Huylmans A.K."/>
            <person name="Khalil S.M."/>
            <person name="Mitchell R.D."/>
            <person name="Munoz-Torres M.C."/>
            <person name="Mustard J.A."/>
            <person name="Pan H."/>
            <person name="Reese J.T."/>
            <person name="Scharf M.E."/>
            <person name="Sun F."/>
            <person name="Vogel H."/>
            <person name="Xiao J."/>
            <person name="Yang W."/>
            <person name="Yang Z."/>
            <person name="Yang Z."/>
            <person name="Zhou J."/>
            <person name="Zhu J."/>
            <person name="Brent C.S."/>
            <person name="Elsik C.G."/>
            <person name="Goodisman M.A."/>
            <person name="Liberles D.A."/>
            <person name="Roe R.M."/>
            <person name="Vargo E.L."/>
            <person name="Vilcinskas A."/>
            <person name="Wang J."/>
            <person name="Bornberg-Bauer E."/>
            <person name="Korb J."/>
            <person name="Zhang G."/>
            <person name="Liebig J."/>
        </authorList>
    </citation>
    <scope>NUCLEOTIDE SEQUENCE [LARGE SCALE GENOMIC DNA]</scope>
    <source>
        <tissue evidence="14">Whole organism</tissue>
    </source>
</reference>
<keyword evidence="3 12" id="KW-0808">Transferase</keyword>
<evidence type="ECO:0000256" key="13">
    <source>
        <dbReference type="RuleBase" id="RU004165"/>
    </source>
</evidence>
<name>A0A067QNC6_ZOONE</name>
<dbReference type="EC" id="2.7.1.21" evidence="12"/>
<keyword evidence="2 12" id="KW-0237">DNA synthesis</keyword>
<dbReference type="GO" id="GO:0046872">
    <property type="term" value="F:metal ion binding"/>
    <property type="evidence" value="ECO:0007669"/>
    <property type="project" value="UniProtKB-KW"/>
</dbReference>
<accession>A0A067QNC6</accession>
<dbReference type="AlphaFoldDB" id="A0A067QNC6"/>
<dbReference type="PANTHER" id="PTHR11441:SF0">
    <property type="entry name" value="THYMIDINE KINASE, CYTOSOLIC"/>
    <property type="match status" value="1"/>
</dbReference>
<evidence type="ECO:0000313" key="14">
    <source>
        <dbReference type="EMBL" id="KDR10834.1"/>
    </source>
</evidence>
<dbReference type="GO" id="GO:0005524">
    <property type="term" value="F:ATP binding"/>
    <property type="evidence" value="ECO:0007669"/>
    <property type="project" value="UniProtKB-KW"/>
</dbReference>
<dbReference type="InterPro" id="IPR001267">
    <property type="entry name" value="Thymidine_kinase"/>
</dbReference>
<evidence type="ECO:0000256" key="7">
    <source>
        <dbReference type="ARBA" id="ARBA00022833"/>
    </source>
</evidence>
<comment type="similarity">
    <text evidence="1 13">Belongs to the thymidine kinase family.</text>
</comment>
<evidence type="ECO:0000256" key="11">
    <source>
        <dbReference type="PIRSR" id="PIRSR035805-1"/>
    </source>
</evidence>
<dbReference type="STRING" id="136037.A0A067QNC6"/>
<dbReference type="GO" id="GO:0004797">
    <property type="term" value="F:thymidine kinase activity"/>
    <property type="evidence" value="ECO:0007669"/>
    <property type="project" value="UniProtKB-EC"/>
</dbReference>
<dbReference type="GO" id="GO:0046104">
    <property type="term" value="P:thymidine metabolic process"/>
    <property type="evidence" value="ECO:0007669"/>
    <property type="project" value="TreeGrafter"/>
</dbReference>
<proteinExistence type="inferred from homology"/>
<dbReference type="Gene3D" id="3.30.60.20">
    <property type="match status" value="1"/>
</dbReference>
<dbReference type="InterPro" id="IPR027417">
    <property type="entry name" value="P-loop_NTPase"/>
</dbReference>
<organism evidence="14 15">
    <name type="scientific">Zootermopsis nevadensis</name>
    <name type="common">Dampwood termite</name>
    <dbReference type="NCBI Taxonomy" id="136037"/>
    <lineage>
        <taxon>Eukaryota</taxon>
        <taxon>Metazoa</taxon>
        <taxon>Ecdysozoa</taxon>
        <taxon>Arthropoda</taxon>
        <taxon>Hexapoda</taxon>
        <taxon>Insecta</taxon>
        <taxon>Pterygota</taxon>
        <taxon>Neoptera</taxon>
        <taxon>Polyneoptera</taxon>
        <taxon>Dictyoptera</taxon>
        <taxon>Blattodea</taxon>
        <taxon>Blattoidea</taxon>
        <taxon>Termitoidae</taxon>
        <taxon>Termopsidae</taxon>
        <taxon>Zootermopsis</taxon>
    </lineage>
</organism>
<dbReference type="FunFam" id="3.40.50.300:FF:001270">
    <property type="entry name" value="Thymidine kinase"/>
    <property type="match status" value="1"/>
</dbReference>
<keyword evidence="6 12" id="KW-0418">Kinase</keyword>
<dbReference type="Gene3D" id="3.40.50.300">
    <property type="entry name" value="P-loop containing nucleotide triphosphate hydrolases"/>
    <property type="match status" value="1"/>
</dbReference>
<dbReference type="eggNOG" id="KOG3125">
    <property type="taxonomic scope" value="Eukaryota"/>
</dbReference>
<keyword evidence="5 12" id="KW-0547">Nucleotide-binding</keyword>